<keyword evidence="1" id="KW-1133">Transmembrane helix</keyword>
<dbReference type="PANTHER" id="PTHR18640:SF10">
    <property type="entry name" value="SODIUM_METABOLITE COTRANSPORTER BASS4, CHLOROPLASTIC-RELATED"/>
    <property type="match status" value="1"/>
</dbReference>
<keyword evidence="1" id="KW-0472">Membrane</keyword>
<proteinExistence type="predicted"/>
<reference evidence="2" key="1">
    <citation type="submission" date="2018-05" db="EMBL/GenBank/DDBJ databases">
        <authorList>
            <person name="Lanie J.A."/>
            <person name="Ng W.-L."/>
            <person name="Kazmierczak K.M."/>
            <person name="Andrzejewski T.M."/>
            <person name="Davidsen T.M."/>
            <person name="Wayne K.J."/>
            <person name="Tettelin H."/>
            <person name="Glass J.I."/>
            <person name="Rusch D."/>
            <person name="Podicherti R."/>
            <person name="Tsui H.-C.T."/>
            <person name="Winkler M.E."/>
        </authorList>
    </citation>
    <scope>NUCLEOTIDE SEQUENCE</scope>
</reference>
<accession>A0A383B7T4</accession>
<dbReference type="Gene3D" id="1.20.1530.20">
    <property type="match status" value="1"/>
</dbReference>
<dbReference type="EMBL" id="UINC01198037">
    <property type="protein sequence ID" value="SVE15819.1"/>
    <property type="molecule type" value="Genomic_DNA"/>
</dbReference>
<gene>
    <name evidence="2" type="ORF">METZ01_LOCUS468673</name>
</gene>
<evidence type="ECO:0000313" key="2">
    <source>
        <dbReference type="EMBL" id="SVE15819.1"/>
    </source>
</evidence>
<feature type="transmembrane region" description="Helical" evidence="1">
    <location>
        <begin position="89"/>
        <end position="108"/>
    </location>
</feature>
<dbReference type="PANTHER" id="PTHR18640">
    <property type="entry name" value="SOLUTE CARRIER FAMILY 10 MEMBER 7"/>
    <property type="match status" value="1"/>
</dbReference>
<name>A0A383B7T4_9ZZZZ</name>
<feature type="transmembrane region" description="Helical" evidence="1">
    <location>
        <begin position="115"/>
        <end position="137"/>
    </location>
</feature>
<sequence length="140" mass="14535">MLPVGLVTVAFIGIVYPAPGLVMATLPTQYIAVSIIFICSGLTLRTDEIKEAMSAWGATGWGVLSILFVTPLLGALIAGQAPVDANFRLGLALFCCMPTTLSSGIALTNQARGNGALALLLTVTTNLLGIFTIPFVLVQV</sequence>
<dbReference type="InterPro" id="IPR016833">
    <property type="entry name" value="Put_Na-Bile_cotransptr"/>
</dbReference>
<dbReference type="InterPro" id="IPR038770">
    <property type="entry name" value="Na+/solute_symporter_sf"/>
</dbReference>
<keyword evidence="1" id="KW-0812">Transmembrane</keyword>
<dbReference type="Pfam" id="PF13593">
    <property type="entry name" value="SBF_like"/>
    <property type="match status" value="1"/>
</dbReference>
<protein>
    <submittedName>
        <fullName evidence="2">Uncharacterized protein</fullName>
    </submittedName>
</protein>
<evidence type="ECO:0000256" key="1">
    <source>
        <dbReference type="SAM" id="Phobius"/>
    </source>
</evidence>
<dbReference type="AlphaFoldDB" id="A0A383B7T4"/>
<feature type="transmembrane region" description="Helical" evidence="1">
    <location>
        <begin position="56"/>
        <end position="77"/>
    </location>
</feature>
<feature type="non-terminal residue" evidence="2">
    <location>
        <position position="140"/>
    </location>
</feature>
<feature type="transmembrane region" description="Helical" evidence="1">
    <location>
        <begin position="27"/>
        <end position="44"/>
    </location>
</feature>
<organism evidence="2">
    <name type="scientific">marine metagenome</name>
    <dbReference type="NCBI Taxonomy" id="408172"/>
    <lineage>
        <taxon>unclassified sequences</taxon>
        <taxon>metagenomes</taxon>
        <taxon>ecological metagenomes</taxon>
    </lineage>
</organism>